<evidence type="ECO:0000259" key="3">
    <source>
        <dbReference type="Pfam" id="PF00561"/>
    </source>
</evidence>
<sequence length="296" mass="33521">MKLGDDFTPFTIPITYDVSIHGSQAGEGPPLLLLHGFPQTSLIWHKIAPRLTTSYRVMAIDLRGYGASSKPPGDASHKAYAKSTMAQDAVTVMDRLGHKRFYVCGHDRGGRVTHQMCVDHPDKVIKAMVLDIAPTLAMFEQTDKQFASAYWHWFFLIQPAPFPEMIMHSNPELFTKKFLSVPGVPEETFHPDARRAYTDLFRNRDACHGMCEDYRAGASIDCQEQRENLAKGKKIKCPLMVIWGNKGLVEKKFDALGEWRKVSESEVVGEAFDCGHYIPEEKPDELLVRMTGWFKQ</sequence>
<gene>
    <name evidence="4" type="ORF">PV09_00517</name>
</gene>
<evidence type="ECO:0000313" key="5">
    <source>
        <dbReference type="Proteomes" id="UP000053259"/>
    </source>
</evidence>
<reference evidence="4 5" key="1">
    <citation type="submission" date="2015-01" db="EMBL/GenBank/DDBJ databases">
        <title>The Genome Sequence of Ochroconis gallopava CBS43764.</title>
        <authorList>
            <consortium name="The Broad Institute Genomics Platform"/>
            <person name="Cuomo C."/>
            <person name="de Hoog S."/>
            <person name="Gorbushina A."/>
            <person name="Stielow B."/>
            <person name="Teixiera M."/>
            <person name="Abouelleil A."/>
            <person name="Chapman S.B."/>
            <person name="Priest M."/>
            <person name="Young S.K."/>
            <person name="Wortman J."/>
            <person name="Nusbaum C."/>
            <person name="Birren B."/>
        </authorList>
    </citation>
    <scope>NUCLEOTIDE SEQUENCE [LARGE SCALE GENOMIC DNA]</scope>
    <source>
        <strain evidence="4 5">CBS 43764</strain>
    </source>
</reference>
<dbReference type="InterPro" id="IPR029058">
    <property type="entry name" value="AB_hydrolase_fold"/>
</dbReference>
<dbReference type="EMBL" id="KN847530">
    <property type="protein sequence ID" value="KIW08548.1"/>
    <property type="molecule type" value="Genomic_DNA"/>
</dbReference>
<dbReference type="GeneID" id="27308490"/>
<dbReference type="RefSeq" id="XP_016218418.1">
    <property type="nucleotide sequence ID" value="XM_016353265.1"/>
</dbReference>
<organism evidence="4 5">
    <name type="scientific">Verruconis gallopava</name>
    <dbReference type="NCBI Taxonomy" id="253628"/>
    <lineage>
        <taxon>Eukaryota</taxon>
        <taxon>Fungi</taxon>
        <taxon>Dikarya</taxon>
        <taxon>Ascomycota</taxon>
        <taxon>Pezizomycotina</taxon>
        <taxon>Dothideomycetes</taxon>
        <taxon>Pleosporomycetidae</taxon>
        <taxon>Venturiales</taxon>
        <taxon>Sympoventuriaceae</taxon>
        <taxon>Verruconis</taxon>
    </lineage>
</organism>
<dbReference type="RefSeq" id="XP_016218417.1">
    <property type="nucleotide sequence ID" value="XM_016353264.1"/>
</dbReference>
<dbReference type="AlphaFoldDB" id="A0A0D2BBA2"/>
<dbReference type="PRINTS" id="PR00412">
    <property type="entry name" value="EPOXHYDRLASE"/>
</dbReference>
<dbReference type="PANTHER" id="PTHR43329">
    <property type="entry name" value="EPOXIDE HYDROLASE"/>
    <property type="match status" value="1"/>
</dbReference>
<feature type="domain" description="AB hydrolase-1" evidence="3">
    <location>
        <begin position="29"/>
        <end position="283"/>
    </location>
</feature>
<dbReference type="InterPro" id="IPR000073">
    <property type="entry name" value="AB_hydrolase_1"/>
</dbReference>
<dbReference type="SUPFAM" id="SSF53474">
    <property type="entry name" value="alpha/beta-Hydrolases"/>
    <property type="match status" value="1"/>
</dbReference>
<comment type="similarity">
    <text evidence="2">Belongs to the AB hydrolase superfamily. Epoxide hydrolase family.</text>
</comment>
<dbReference type="Gene3D" id="3.40.50.1820">
    <property type="entry name" value="alpha/beta hydrolase"/>
    <property type="match status" value="1"/>
</dbReference>
<name>A0A0D2BBA2_9PEZI</name>
<protein>
    <recommendedName>
        <fullName evidence="3">AB hydrolase-1 domain-containing protein</fullName>
    </recommendedName>
</protein>
<dbReference type="OrthoDB" id="408373at2759"/>
<dbReference type="Pfam" id="PF00561">
    <property type="entry name" value="Abhydrolase_1"/>
    <property type="match status" value="1"/>
</dbReference>
<keyword evidence="1" id="KW-0378">Hydrolase</keyword>
<proteinExistence type="inferred from homology"/>
<dbReference type="STRING" id="253628.A0A0D2BBA2"/>
<accession>A0A0D2BBA2</accession>
<dbReference type="HOGENOM" id="CLU_020336_7_1_1"/>
<evidence type="ECO:0000313" key="4">
    <source>
        <dbReference type="EMBL" id="KIW08549.1"/>
    </source>
</evidence>
<dbReference type="PRINTS" id="PR00111">
    <property type="entry name" value="ABHYDROLASE"/>
</dbReference>
<keyword evidence="5" id="KW-1185">Reference proteome</keyword>
<evidence type="ECO:0000256" key="2">
    <source>
        <dbReference type="ARBA" id="ARBA00038334"/>
    </source>
</evidence>
<dbReference type="GO" id="GO:0016787">
    <property type="term" value="F:hydrolase activity"/>
    <property type="evidence" value="ECO:0007669"/>
    <property type="project" value="UniProtKB-KW"/>
</dbReference>
<dbReference type="Proteomes" id="UP000053259">
    <property type="component" value="Unassembled WGS sequence"/>
</dbReference>
<dbReference type="EMBL" id="KN847530">
    <property type="protein sequence ID" value="KIW08549.1"/>
    <property type="molecule type" value="Genomic_DNA"/>
</dbReference>
<evidence type="ECO:0000256" key="1">
    <source>
        <dbReference type="ARBA" id="ARBA00022801"/>
    </source>
</evidence>
<dbReference type="VEuPathDB" id="FungiDB:PV09_00517"/>
<dbReference type="InterPro" id="IPR000639">
    <property type="entry name" value="Epox_hydrolase-like"/>
</dbReference>